<proteinExistence type="predicted"/>
<gene>
    <name evidence="2" type="ORF">KSX_15150</name>
</gene>
<dbReference type="GO" id="GO:0097367">
    <property type="term" value="F:carbohydrate derivative binding"/>
    <property type="evidence" value="ECO:0007669"/>
    <property type="project" value="InterPro"/>
</dbReference>
<dbReference type="EMBL" id="BNJF01000001">
    <property type="protein sequence ID" value="GHO43352.1"/>
    <property type="molecule type" value="Genomic_DNA"/>
</dbReference>
<dbReference type="Pfam" id="PF13580">
    <property type="entry name" value="SIS_2"/>
    <property type="match status" value="1"/>
</dbReference>
<reference evidence="2" key="1">
    <citation type="submission" date="2020-10" db="EMBL/GenBank/DDBJ databases">
        <title>Taxonomic study of unclassified bacteria belonging to the class Ktedonobacteria.</title>
        <authorList>
            <person name="Yabe S."/>
            <person name="Wang C.M."/>
            <person name="Zheng Y."/>
            <person name="Sakai Y."/>
            <person name="Cavaletti L."/>
            <person name="Monciardini P."/>
            <person name="Donadio S."/>
        </authorList>
    </citation>
    <scope>NUCLEOTIDE SEQUENCE</scope>
    <source>
        <strain evidence="2">SOSP1-1</strain>
    </source>
</reference>
<feature type="domain" description="SIS" evidence="1">
    <location>
        <begin position="55"/>
        <end position="236"/>
    </location>
</feature>
<dbReference type="AlphaFoldDB" id="A0A8J3HSV9"/>
<dbReference type="PANTHER" id="PTHR30390:SF7">
    <property type="entry name" value="PHOSPHOHEPTOSE ISOMERASE"/>
    <property type="match status" value="1"/>
</dbReference>
<dbReference type="InterPro" id="IPR046348">
    <property type="entry name" value="SIS_dom_sf"/>
</dbReference>
<dbReference type="PANTHER" id="PTHR30390">
    <property type="entry name" value="SEDOHEPTULOSE 7-PHOSPHATE ISOMERASE / DNAA INITIATOR-ASSOCIATING FACTOR FOR REPLICATION INITIATION"/>
    <property type="match status" value="1"/>
</dbReference>
<dbReference type="GO" id="GO:1901135">
    <property type="term" value="P:carbohydrate derivative metabolic process"/>
    <property type="evidence" value="ECO:0007669"/>
    <property type="project" value="InterPro"/>
</dbReference>
<sequence length="270" mass="29542">MPVSKQKKNTMTDSYKDDNMQTVFGLELYWQKAMRSVERLQKTQAETIRSAARACVDCIERDGVIHAYGTGHSRAFAMELAGRAGGLVPVNRLDLEDLVLHAGWSPEVAMHPDIERNLQAGEALLNCYHIEPQDIFLICSNAGINVTIVEVARQIKQRGHMLIAVTSLEHTWQMSPRHASGQRLCEIADIVIDNQSPFGDALLTLPDGSVACAISSITGALIAQALTAEIIGQLMAKGQDVPVFLSSNVPGGIERNAGLIQRYSDRIRPV</sequence>
<dbReference type="CDD" id="cd05013">
    <property type="entry name" value="SIS_RpiR"/>
    <property type="match status" value="1"/>
</dbReference>
<comment type="caution">
    <text evidence="2">The sequence shown here is derived from an EMBL/GenBank/DDBJ whole genome shotgun (WGS) entry which is preliminary data.</text>
</comment>
<evidence type="ECO:0000313" key="2">
    <source>
        <dbReference type="EMBL" id="GHO43352.1"/>
    </source>
</evidence>
<dbReference type="Gene3D" id="3.40.50.10490">
    <property type="entry name" value="Glucose-6-phosphate isomerase like protein, domain 1"/>
    <property type="match status" value="1"/>
</dbReference>
<dbReference type="NCBIfam" id="NF002805">
    <property type="entry name" value="PRK02947.1"/>
    <property type="match status" value="1"/>
</dbReference>
<dbReference type="PROSITE" id="PS51464">
    <property type="entry name" value="SIS"/>
    <property type="match status" value="1"/>
</dbReference>
<name>A0A8J3HSV9_9CHLR</name>
<protein>
    <submittedName>
        <fullName evidence="2">UPF0309 protein</fullName>
    </submittedName>
</protein>
<keyword evidence="3" id="KW-1185">Reference proteome</keyword>
<dbReference type="SUPFAM" id="SSF53697">
    <property type="entry name" value="SIS domain"/>
    <property type="match status" value="1"/>
</dbReference>
<evidence type="ECO:0000259" key="1">
    <source>
        <dbReference type="PROSITE" id="PS51464"/>
    </source>
</evidence>
<dbReference type="Proteomes" id="UP000612362">
    <property type="component" value="Unassembled WGS sequence"/>
</dbReference>
<evidence type="ECO:0000313" key="3">
    <source>
        <dbReference type="Proteomes" id="UP000612362"/>
    </source>
</evidence>
<organism evidence="2 3">
    <name type="scientific">Ktedonospora formicarum</name>
    <dbReference type="NCBI Taxonomy" id="2778364"/>
    <lineage>
        <taxon>Bacteria</taxon>
        <taxon>Bacillati</taxon>
        <taxon>Chloroflexota</taxon>
        <taxon>Ktedonobacteria</taxon>
        <taxon>Ktedonobacterales</taxon>
        <taxon>Ktedonobacteraceae</taxon>
        <taxon>Ktedonospora</taxon>
    </lineage>
</organism>
<dbReference type="InterPro" id="IPR001347">
    <property type="entry name" value="SIS_dom"/>
</dbReference>
<dbReference type="InterPro" id="IPR035472">
    <property type="entry name" value="RpiR-like_SIS"/>
</dbReference>
<dbReference type="InterPro" id="IPR050099">
    <property type="entry name" value="SIS_GmhA/DiaA_subfam"/>
</dbReference>
<accession>A0A8J3HSV9</accession>